<gene>
    <name evidence="2" type="ORF">ACFSGI_07510</name>
</gene>
<keyword evidence="3" id="KW-1185">Reference proteome</keyword>
<organism evidence="2 3">
    <name type="scientific">Paenibacillus nicotianae</name>
    <dbReference type="NCBI Taxonomy" id="1526551"/>
    <lineage>
        <taxon>Bacteria</taxon>
        <taxon>Bacillati</taxon>
        <taxon>Bacillota</taxon>
        <taxon>Bacilli</taxon>
        <taxon>Bacillales</taxon>
        <taxon>Paenibacillaceae</taxon>
        <taxon>Paenibacillus</taxon>
    </lineage>
</organism>
<feature type="transmembrane region" description="Helical" evidence="1">
    <location>
        <begin position="146"/>
        <end position="162"/>
    </location>
</feature>
<accession>A0ABW4US46</accession>
<feature type="transmembrane region" description="Helical" evidence="1">
    <location>
        <begin position="87"/>
        <end position="110"/>
    </location>
</feature>
<feature type="transmembrane region" description="Helical" evidence="1">
    <location>
        <begin position="17"/>
        <end position="38"/>
    </location>
</feature>
<evidence type="ECO:0000313" key="3">
    <source>
        <dbReference type="Proteomes" id="UP001597403"/>
    </source>
</evidence>
<feature type="transmembrane region" description="Helical" evidence="1">
    <location>
        <begin position="50"/>
        <end position="75"/>
    </location>
</feature>
<proteinExistence type="predicted"/>
<dbReference type="PANTHER" id="PTHR40042:SF1">
    <property type="entry name" value="DUF1405 DOMAIN-CONTAINING PROTEIN"/>
    <property type="match status" value="1"/>
</dbReference>
<keyword evidence="1" id="KW-0812">Transmembrane</keyword>
<dbReference type="PANTHER" id="PTHR40042">
    <property type="entry name" value="HYPOTHETICAL MEMBRANE SPANNING PROTEIN"/>
    <property type="match status" value="1"/>
</dbReference>
<evidence type="ECO:0000256" key="1">
    <source>
        <dbReference type="SAM" id="Phobius"/>
    </source>
</evidence>
<dbReference type="EMBL" id="JBHUGF010000010">
    <property type="protein sequence ID" value="MFD1989799.1"/>
    <property type="molecule type" value="Genomic_DNA"/>
</dbReference>
<dbReference type="Pfam" id="PF07187">
    <property type="entry name" value="DUF1405"/>
    <property type="match status" value="1"/>
</dbReference>
<keyword evidence="1" id="KW-0472">Membrane</keyword>
<dbReference type="Proteomes" id="UP001597403">
    <property type="component" value="Unassembled WGS sequence"/>
</dbReference>
<evidence type="ECO:0000313" key="2">
    <source>
        <dbReference type="EMBL" id="MFD1989799.1"/>
    </source>
</evidence>
<reference evidence="3" key="1">
    <citation type="journal article" date="2019" name="Int. J. Syst. Evol. Microbiol.">
        <title>The Global Catalogue of Microorganisms (GCM) 10K type strain sequencing project: providing services to taxonomists for standard genome sequencing and annotation.</title>
        <authorList>
            <consortium name="The Broad Institute Genomics Platform"/>
            <consortium name="The Broad Institute Genome Sequencing Center for Infectious Disease"/>
            <person name="Wu L."/>
            <person name="Ma J."/>
        </authorList>
    </citation>
    <scope>NUCLEOTIDE SEQUENCE [LARGE SCALE GENOMIC DNA]</scope>
    <source>
        <strain evidence="3">CGMCC 1.15067</strain>
    </source>
</reference>
<sequence length="213" mass="24716">MSISLLWSKALLTDRRVLWLLLICNALGTVYGYIWYGLQLEYTLEIKPTWMIIFVPDSPTASLFFTVALAFILYPPKQKAWIVIRKLFEALAVVTSVKYGVWAVVMIFWGVALGDPLYWQDWMLTASHLTMAVESLLFVRFFAFGWKYLWIALSWTLLNDYMDYSQHIYPWLTPLLVERLDQVRNFTVILTFASALAGALALRQARKIRSLNS</sequence>
<dbReference type="RefSeq" id="WP_204823534.1">
    <property type="nucleotide sequence ID" value="NZ_JBHUGF010000010.1"/>
</dbReference>
<protein>
    <submittedName>
        <fullName evidence="2">DUF1405 domain-containing protein</fullName>
    </submittedName>
</protein>
<keyword evidence="1" id="KW-1133">Transmembrane helix</keyword>
<name>A0ABW4US46_9BACL</name>
<comment type="caution">
    <text evidence="2">The sequence shown here is derived from an EMBL/GenBank/DDBJ whole genome shotgun (WGS) entry which is preliminary data.</text>
</comment>
<dbReference type="InterPro" id="IPR009845">
    <property type="entry name" value="DUF1405"/>
</dbReference>